<dbReference type="Proteomes" id="UP001225072">
    <property type="component" value="Unassembled WGS sequence"/>
</dbReference>
<dbReference type="EMBL" id="JAUTAL010000001">
    <property type="protein sequence ID" value="MDQ1097899.1"/>
    <property type="molecule type" value="Genomic_DNA"/>
</dbReference>
<evidence type="ECO:0000313" key="5">
    <source>
        <dbReference type="Proteomes" id="UP001225072"/>
    </source>
</evidence>
<keyword evidence="2" id="KW-0808">Transferase</keyword>
<dbReference type="Gene3D" id="3.90.550.10">
    <property type="entry name" value="Spore Coat Polysaccharide Biosynthesis Protein SpsA, Chain A"/>
    <property type="match status" value="1"/>
</dbReference>
<protein>
    <submittedName>
        <fullName evidence="4">Glycosyltransferase involved in cell wall biosynthesis</fullName>
    </submittedName>
</protein>
<evidence type="ECO:0000259" key="3">
    <source>
        <dbReference type="Pfam" id="PF00535"/>
    </source>
</evidence>
<gene>
    <name evidence="4" type="ORF">QE404_003046</name>
</gene>
<reference evidence="4 5" key="1">
    <citation type="submission" date="2023-07" db="EMBL/GenBank/DDBJ databases">
        <title>Functional and genomic diversity of the sorghum phyllosphere microbiome.</title>
        <authorList>
            <person name="Shade A."/>
        </authorList>
    </citation>
    <scope>NUCLEOTIDE SEQUENCE [LARGE SCALE GENOMIC DNA]</scope>
    <source>
        <strain evidence="4 5">SORGH_AS_1064</strain>
    </source>
</reference>
<evidence type="ECO:0000256" key="2">
    <source>
        <dbReference type="ARBA" id="ARBA00022679"/>
    </source>
</evidence>
<feature type="domain" description="Glycosyltransferase 2-like" evidence="3">
    <location>
        <begin position="16"/>
        <end position="156"/>
    </location>
</feature>
<organism evidence="4 5">
    <name type="scientific">Chryseobacterium camelliae</name>
    <dbReference type="NCBI Taxonomy" id="1265445"/>
    <lineage>
        <taxon>Bacteria</taxon>
        <taxon>Pseudomonadati</taxon>
        <taxon>Bacteroidota</taxon>
        <taxon>Flavobacteriia</taxon>
        <taxon>Flavobacteriales</taxon>
        <taxon>Weeksellaceae</taxon>
        <taxon>Chryseobacterium group</taxon>
        <taxon>Chryseobacterium</taxon>
    </lineage>
</organism>
<evidence type="ECO:0000256" key="1">
    <source>
        <dbReference type="ARBA" id="ARBA00022676"/>
    </source>
</evidence>
<comment type="caution">
    <text evidence="4">The sequence shown here is derived from an EMBL/GenBank/DDBJ whole genome shotgun (WGS) entry which is preliminary data.</text>
</comment>
<keyword evidence="5" id="KW-1185">Reference proteome</keyword>
<dbReference type="Pfam" id="PF00535">
    <property type="entry name" value="Glycos_transf_2"/>
    <property type="match status" value="1"/>
</dbReference>
<keyword evidence="1" id="KW-0328">Glycosyltransferase</keyword>
<dbReference type="InterPro" id="IPR029044">
    <property type="entry name" value="Nucleotide-diphossugar_trans"/>
</dbReference>
<dbReference type="SUPFAM" id="SSF53448">
    <property type="entry name" value="Nucleotide-diphospho-sugar transferases"/>
    <property type="match status" value="1"/>
</dbReference>
<name>A0ABU0TLI4_9FLAO</name>
<accession>A0ABU0TLI4</accession>
<dbReference type="CDD" id="cd00761">
    <property type="entry name" value="Glyco_tranf_GTA_type"/>
    <property type="match status" value="1"/>
</dbReference>
<dbReference type="InterPro" id="IPR001173">
    <property type="entry name" value="Glyco_trans_2-like"/>
</dbReference>
<evidence type="ECO:0000313" key="4">
    <source>
        <dbReference type="EMBL" id="MDQ1097899.1"/>
    </source>
</evidence>
<sequence>MAERKTYESIGMAKVSVIVPVYNVEGYLAKCLDSLVSQTVQDLEILVVNDGSTDGSEDVIRQYAKQYPGKIEAFRKDNGGLSDARNYGLDRATGDYIGFVDSDDYVSETMFETMTELAEKHQAQMVICNIQKVNENGKVVQKLTQVPNMPEKINLSENFSVFSDLSYFACNKLFTRALFDQKRFKKSAHFEDIQLIPQLLLGCDTLAQTQEFHYNYLERSDSITKTHTERGLDILRAVEDVERAFTSSSYAGKVLELKNFQIFEGVYSFLAYLAFVKDGPTFYKMDTELSHFMQIRRLKMKDILKYRRFDKNYLLSLPLKKKIFYLLYLTGQKKLIRMLT</sequence>
<dbReference type="PANTHER" id="PTHR22916:SF51">
    <property type="entry name" value="GLYCOSYLTRANSFERASE EPSH-RELATED"/>
    <property type="match status" value="1"/>
</dbReference>
<proteinExistence type="predicted"/>
<dbReference type="PANTHER" id="PTHR22916">
    <property type="entry name" value="GLYCOSYLTRANSFERASE"/>
    <property type="match status" value="1"/>
</dbReference>